<organism evidence="3 4">
    <name type="scientific">Catenaria anguillulae PL171</name>
    <dbReference type="NCBI Taxonomy" id="765915"/>
    <lineage>
        <taxon>Eukaryota</taxon>
        <taxon>Fungi</taxon>
        <taxon>Fungi incertae sedis</taxon>
        <taxon>Blastocladiomycota</taxon>
        <taxon>Blastocladiomycetes</taxon>
        <taxon>Blastocladiales</taxon>
        <taxon>Catenariaceae</taxon>
        <taxon>Catenaria</taxon>
    </lineage>
</organism>
<feature type="compositionally biased region" description="Basic residues" evidence="1">
    <location>
        <begin position="56"/>
        <end position="74"/>
    </location>
</feature>
<feature type="compositionally biased region" description="Low complexity" evidence="1">
    <location>
        <begin position="75"/>
        <end position="85"/>
    </location>
</feature>
<sequence length="247" mass="26681">MSSASLLPSGLSVLNSTPPQQATQPRQRPKSQPTDSRPLHPRPRPLAAALCTGPCRPHRAPNRANPRPRPRPRPAARSARFQRPASQKARPRFSSASLTHSRNPSCLLWALPFSQPSLRMLNSVPCLRRHPTSNSIPQFTVGTDDKPAPQVADKARWPCAVAAHWSRVVCDGFARIGILMWTADWTRHVCGPCSGGWPVYLGAVIGLSIPLAMVKALSLRGTTVARRQGGAGQAGGDTGRGRKVSRT</sequence>
<feature type="transmembrane region" description="Helical" evidence="2">
    <location>
        <begin position="197"/>
        <end position="217"/>
    </location>
</feature>
<feature type="region of interest" description="Disordered" evidence="1">
    <location>
        <begin position="1"/>
        <end position="100"/>
    </location>
</feature>
<dbReference type="EMBL" id="MCFL01000053">
    <property type="protein sequence ID" value="ORZ31925.1"/>
    <property type="molecule type" value="Genomic_DNA"/>
</dbReference>
<evidence type="ECO:0000313" key="4">
    <source>
        <dbReference type="Proteomes" id="UP000193411"/>
    </source>
</evidence>
<keyword evidence="2" id="KW-0812">Transmembrane</keyword>
<feature type="compositionally biased region" description="Polar residues" evidence="1">
    <location>
        <begin position="1"/>
        <end position="16"/>
    </location>
</feature>
<feature type="compositionally biased region" description="Gly residues" evidence="1">
    <location>
        <begin position="229"/>
        <end position="238"/>
    </location>
</feature>
<keyword evidence="4" id="KW-1185">Reference proteome</keyword>
<reference evidence="3 4" key="1">
    <citation type="submission" date="2016-07" db="EMBL/GenBank/DDBJ databases">
        <title>Pervasive Adenine N6-methylation of Active Genes in Fungi.</title>
        <authorList>
            <consortium name="DOE Joint Genome Institute"/>
            <person name="Mondo S.J."/>
            <person name="Dannebaum R.O."/>
            <person name="Kuo R.C."/>
            <person name="Labutti K."/>
            <person name="Haridas S."/>
            <person name="Kuo A."/>
            <person name="Salamov A."/>
            <person name="Ahrendt S.R."/>
            <person name="Lipzen A."/>
            <person name="Sullivan W."/>
            <person name="Andreopoulos W.B."/>
            <person name="Clum A."/>
            <person name="Lindquist E."/>
            <person name="Daum C."/>
            <person name="Ramamoorthy G.K."/>
            <person name="Gryganskyi A."/>
            <person name="Culley D."/>
            <person name="Magnuson J.K."/>
            <person name="James T.Y."/>
            <person name="O'Malley M.A."/>
            <person name="Stajich J.E."/>
            <person name="Spatafora J.W."/>
            <person name="Visel A."/>
            <person name="Grigoriev I.V."/>
        </authorList>
    </citation>
    <scope>NUCLEOTIDE SEQUENCE [LARGE SCALE GENOMIC DNA]</scope>
    <source>
        <strain evidence="3 4">PL171</strain>
    </source>
</reference>
<feature type="region of interest" description="Disordered" evidence="1">
    <location>
        <begin position="227"/>
        <end position="247"/>
    </location>
</feature>
<protein>
    <submittedName>
        <fullName evidence="3">Uncharacterized protein</fullName>
    </submittedName>
</protein>
<gene>
    <name evidence="3" type="ORF">BCR44DRAFT_1257515</name>
</gene>
<dbReference type="Proteomes" id="UP000193411">
    <property type="component" value="Unassembled WGS sequence"/>
</dbReference>
<evidence type="ECO:0000256" key="2">
    <source>
        <dbReference type="SAM" id="Phobius"/>
    </source>
</evidence>
<keyword evidence="2" id="KW-1133">Transmembrane helix</keyword>
<comment type="caution">
    <text evidence="3">The sequence shown here is derived from an EMBL/GenBank/DDBJ whole genome shotgun (WGS) entry which is preliminary data.</text>
</comment>
<evidence type="ECO:0000313" key="3">
    <source>
        <dbReference type="EMBL" id="ORZ31925.1"/>
    </source>
</evidence>
<keyword evidence="2" id="KW-0472">Membrane</keyword>
<accession>A0A1Y2HBN8</accession>
<evidence type="ECO:0000256" key="1">
    <source>
        <dbReference type="SAM" id="MobiDB-lite"/>
    </source>
</evidence>
<dbReference type="AlphaFoldDB" id="A0A1Y2HBN8"/>
<feature type="compositionally biased region" description="Low complexity" evidence="1">
    <location>
        <begin position="17"/>
        <end position="26"/>
    </location>
</feature>
<name>A0A1Y2HBN8_9FUNG</name>
<proteinExistence type="predicted"/>